<dbReference type="GO" id="GO:0080090">
    <property type="term" value="P:regulation of primary metabolic process"/>
    <property type="evidence" value="ECO:0007669"/>
    <property type="project" value="UniProtKB-ARBA"/>
</dbReference>
<gene>
    <name evidence="6" type="ORF">ACAOBT_LOCUS27981</name>
</gene>
<proteinExistence type="inferred from homology"/>
<evidence type="ECO:0000259" key="5">
    <source>
        <dbReference type="PROSITE" id="PS50600"/>
    </source>
</evidence>
<dbReference type="Proteomes" id="UP001152888">
    <property type="component" value="Unassembled WGS sequence"/>
</dbReference>
<dbReference type="Gene3D" id="3.40.395.10">
    <property type="entry name" value="Adenoviral Proteinase, Chain A"/>
    <property type="match status" value="1"/>
</dbReference>
<dbReference type="GO" id="GO:0016926">
    <property type="term" value="P:protein desumoylation"/>
    <property type="evidence" value="ECO:0007669"/>
    <property type="project" value="TreeGrafter"/>
</dbReference>
<keyword evidence="2" id="KW-0645">Protease</keyword>
<comment type="caution">
    <text evidence="6">The sequence shown here is derived from an EMBL/GenBank/DDBJ whole genome shotgun (WGS) entry which is preliminary data.</text>
</comment>
<dbReference type="SUPFAM" id="SSF54001">
    <property type="entry name" value="Cysteine proteinases"/>
    <property type="match status" value="1"/>
</dbReference>
<evidence type="ECO:0000256" key="2">
    <source>
        <dbReference type="ARBA" id="ARBA00022670"/>
    </source>
</evidence>
<evidence type="ECO:0000256" key="4">
    <source>
        <dbReference type="ARBA" id="ARBA00022807"/>
    </source>
</evidence>
<dbReference type="GO" id="GO:0005634">
    <property type="term" value="C:nucleus"/>
    <property type="evidence" value="ECO:0007669"/>
    <property type="project" value="TreeGrafter"/>
</dbReference>
<evidence type="ECO:0000313" key="6">
    <source>
        <dbReference type="EMBL" id="CAH2004403.1"/>
    </source>
</evidence>
<sequence length="404" mass="46814">MQYKKLLEKATSINSPESLYATPQGKLFAFDTVNRGSKILNMSLKNSQKDRMSTKDTIQKVLDNFPTETVVLKDSDSDSDVVPVEPPSPKPDIEVEPVNSLKKVINTSKPATEDWVQQLVDRHKSIIKKRQQEIESFKAYSEKHSQINKEIRLQNLTDKVNRALQIKEQVIPVEEAEEELPELTAAQYKIIDNAFKGNPSEVLVRKFNLNITRRDLCTLAGLNWLNDEVINFYMNLIIERSKQSPDRPKTFAFNTFFYPKLLKDGPQGLRRWTKRVDLFEHDMICIPIHLGMHWCMAIIDFRDQSIRYYDSMGGSNDRCLRALKQYLEAEHLDKKKTPFDTSDFTLENVKDIPQQMNGSDCGMFSCTFAEYLTRDAKITFSQENMPYFRNKMVFEIVTGELLIK</sequence>
<keyword evidence="4" id="KW-0788">Thiol protease</keyword>
<dbReference type="OrthoDB" id="1939479at2759"/>
<dbReference type="InterPro" id="IPR003653">
    <property type="entry name" value="Peptidase_C48_C"/>
</dbReference>
<keyword evidence="3" id="KW-0378">Hydrolase</keyword>
<evidence type="ECO:0000256" key="3">
    <source>
        <dbReference type="ARBA" id="ARBA00022801"/>
    </source>
</evidence>
<dbReference type="FunFam" id="3.40.395.10:FF:000001">
    <property type="entry name" value="Sentrin-specific protease 1"/>
    <property type="match status" value="1"/>
</dbReference>
<organism evidence="6 7">
    <name type="scientific">Acanthoscelides obtectus</name>
    <name type="common">Bean weevil</name>
    <name type="synonym">Bruchus obtectus</name>
    <dbReference type="NCBI Taxonomy" id="200917"/>
    <lineage>
        <taxon>Eukaryota</taxon>
        <taxon>Metazoa</taxon>
        <taxon>Ecdysozoa</taxon>
        <taxon>Arthropoda</taxon>
        <taxon>Hexapoda</taxon>
        <taxon>Insecta</taxon>
        <taxon>Pterygota</taxon>
        <taxon>Neoptera</taxon>
        <taxon>Endopterygota</taxon>
        <taxon>Coleoptera</taxon>
        <taxon>Polyphaga</taxon>
        <taxon>Cucujiformia</taxon>
        <taxon>Chrysomeloidea</taxon>
        <taxon>Chrysomelidae</taxon>
        <taxon>Bruchinae</taxon>
        <taxon>Bruchini</taxon>
        <taxon>Acanthoscelides</taxon>
    </lineage>
</organism>
<feature type="domain" description="Ubiquitin-like protease family profile" evidence="5">
    <location>
        <begin position="209"/>
        <end position="372"/>
    </location>
</feature>
<protein>
    <recommendedName>
        <fullName evidence="5">Ubiquitin-like protease family profile domain-containing protein</fullName>
    </recommendedName>
</protein>
<dbReference type="PANTHER" id="PTHR12606:SF141">
    <property type="entry name" value="GH15225P-RELATED"/>
    <property type="match status" value="1"/>
</dbReference>
<comment type="similarity">
    <text evidence="1">Belongs to the peptidase C48 family.</text>
</comment>
<accession>A0A9P0LZ25</accession>
<evidence type="ECO:0000313" key="7">
    <source>
        <dbReference type="Proteomes" id="UP001152888"/>
    </source>
</evidence>
<evidence type="ECO:0000256" key="1">
    <source>
        <dbReference type="ARBA" id="ARBA00005234"/>
    </source>
</evidence>
<name>A0A9P0LZ25_ACAOB</name>
<keyword evidence="7" id="KW-1185">Reference proteome</keyword>
<dbReference type="GO" id="GO:0016929">
    <property type="term" value="F:deSUMOylase activity"/>
    <property type="evidence" value="ECO:0007669"/>
    <property type="project" value="TreeGrafter"/>
</dbReference>
<dbReference type="PANTHER" id="PTHR12606">
    <property type="entry name" value="SENTRIN/SUMO-SPECIFIC PROTEASE"/>
    <property type="match status" value="1"/>
</dbReference>
<dbReference type="InterPro" id="IPR038765">
    <property type="entry name" value="Papain-like_cys_pep_sf"/>
</dbReference>
<dbReference type="Pfam" id="PF02902">
    <property type="entry name" value="Peptidase_C48"/>
    <property type="match status" value="1"/>
</dbReference>
<dbReference type="GO" id="GO:0006508">
    <property type="term" value="P:proteolysis"/>
    <property type="evidence" value="ECO:0007669"/>
    <property type="project" value="UniProtKB-KW"/>
</dbReference>
<dbReference type="PROSITE" id="PS50600">
    <property type="entry name" value="ULP_PROTEASE"/>
    <property type="match status" value="1"/>
</dbReference>
<dbReference type="AlphaFoldDB" id="A0A9P0LZ25"/>
<dbReference type="EMBL" id="CAKOFQ010007588">
    <property type="protein sequence ID" value="CAH2004403.1"/>
    <property type="molecule type" value="Genomic_DNA"/>
</dbReference>
<reference evidence="6" key="1">
    <citation type="submission" date="2022-03" db="EMBL/GenBank/DDBJ databases">
        <authorList>
            <person name="Sayadi A."/>
        </authorList>
    </citation>
    <scope>NUCLEOTIDE SEQUENCE</scope>
</reference>
<dbReference type="GO" id="GO:0060255">
    <property type="term" value="P:regulation of macromolecule metabolic process"/>
    <property type="evidence" value="ECO:0007669"/>
    <property type="project" value="UniProtKB-ARBA"/>
</dbReference>